<dbReference type="EMBL" id="CAJVPU010015377">
    <property type="protein sequence ID" value="CAG8646404.1"/>
    <property type="molecule type" value="Genomic_DNA"/>
</dbReference>
<keyword evidence="2" id="KW-1185">Reference proteome</keyword>
<protein>
    <submittedName>
        <fullName evidence="1">2827_t:CDS:1</fullName>
    </submittedName>
</protein>
<evidence type="ECO:0000313" key="2">
    <source>
        <dbReference type="Proteomes" id="UP000789702"/>
    </source>
</evidence>
<proteinExistence type="predicted"/>
<reference evidence="1" key="1">
    <citation type="submission" date="2021-06" db="EMBL/GenBank/DDBJ databases">
        <authorList>
            <person name="Kallberg Y."/>
            <person name="Tangrot J."/>
            <person name="Rosling A."/>
        </authorList>
    </citation>
    <scope>NUCLEOTIDE SEQUENCE</scope>
    <source>
        <strain evidence="1">IL203A</strain>
    </source>
</reference>
<dbReference type="Proteomes" id="UP000789702">
    <property type="component" value="Unassembled WGS sequence"/>
</dbReference>
<comment type="caution">
    <text evidence="1">The sequence shown here is derived from an EMBL/GenBank/DDBJ whole genome shotgun (WGS) entry which is preliminary data.</text>
</comment>
<feature type="non-terminal residue" evidence="1">
    <location>
        <position position="779"/>
    </location>
</feature>
<feature type="non-terminal residue" evidence="1">
    <location>
        <position position="1"/>
    </location>
</feature>
<evidence type="ECO:0000313" key="1">
    <source>
        <dbReference type="EMBL" id="CAG8646404.1"/>
    </source>
</evidence>
<organism evidence="1 2">
    <name type="scientific">Dentiscutata heterogama</name>
    <dbReference type="NCBI Taxonomy" id="1316150"/>
    <lineage>
        <taxon>Eukaryota</taxon>
        <taxon>Fungi</taxon>
        <taxon>Fungi incertae sedis</taxon>
        <taxon>Mucoromycota</taxon>
        <taxon>Glomeromycotina</taxon>
        <taxon>Glomeromycetes</taxon>
        <taxon>Diversisporales</taxon>
        <taxon>Gigasporaceae</taxon>
        <taxon>Dentiscutata</taxon>
    </lineage>
</organism>
<name>A0ACA9NCP6_9GLOM</name>
<accession>A0ACA9NCP6</accession>
<gene>
    <name evidence="1" type="ORF">DHETER_LOCUS9083</name>
</gene>
<sequence>SRTYDKADYFPLDKVCSYDDGTLLIGTLNKSALVKYYSDIHILFTNGSIANVSLSSVKHQENWTVFQYNVLEPNFIFLLYQQSNGVQTNLSWTIIDWFGNVLLDNVFIGQIDENNIDIISNIRPEMGFLVAQTNYTFLKWTKYSSPLNGNISIISEGYIPFPQGARAYTYTYLASFFTLIPFQRVDGGYGVVYCLVKSNNMSSQSDQTNVNSAVLVHVAFIPNTNDSEVITPFQIYETRNTSNVVMLGSCQSSHDSKGNDCLIYEVTGNGNGSLPTPGTTMVSFPSSGSVTNDTQISLPHTTPNQSIVFYNYFPLYYGGFLVVKFYLASNDTVGISGYLSDDQLSTLDLWKMPDPITINIMDVYERFSLGLLQNNTFWIAVQGLNWSIFSLDMPHYYNDSIFQNVLIISSFPENNQTLGLRFTDSLNITYRNPISKSLGNISIYQLYDNDTKLRQTYYGSYCSVLNNKVTISCEILSSTFNVPNTSYLISIDNGFVKDFGSQEQIRGISNGSWIIKTEPKKLPNMYGELLTGTLRLSEEGTIYYNNLTSDQRSLFRDRLSEELAQSIPIDSSRLSFGRVNFDPDTPKGQQLFELNIFGTKDLFQPNIDQIMNDLNVLIKNKYITVLSKLLHTSYIDETYPFTLNSNFFNEIKDKWFIYVSVFIGSIILFFVAKVLTKEMSNYYFNKWISNKKFIAAAFIAMLATSDVEVLLILNSHFCGLEVFNAPFSKKAREFIFKSKISIIVLYTIPWVVIQCYNGNDIGGRENENDKKNVNNNDDV</sequence>